<dbReference type="CDD" id="cd22526">
    <property type="entry name" value="KH-I_Rrp40"/>
    <property type="match status" value="1"/>
</dbReference>
<dbReference type="InterPro" id="IPR012340">
    <property type="entry name" value="NA-bd_OB-fold"/>
</dbReference>
<feature type="compositionally biased region" description="Pro residues" evidence="4">
    <location>
        <begin position="1"/>
        <end position="10"/>
    </location>
</feature>
<feature type="compositionally biased region" description="Basic residues" evidence="4">
    <location>
        <begin position="53"/>
        <end position="62"/>
    </location>
</feature>
<protein>
    <recommendedName>
        <fullName evidence="5">K Homology domain-containing protein</fullName>
    </recommendedName>
</protein>
<feature type="domain" description="K Homology" evidence="5">
    <location>
        <begin position="279"/>
        <end position="326"/>
    </location>
</feature>
<dbReference type="InterPro" id="IPR026699">
    <property type="entry name" value="Exosome_RNA_bind1/RRP40/RRP4"/>
</dbReference>
<dbReference type="SUPFAM" id="SSF50249">
    <property type="entry name" value="Nucleic acid-binding proteins"/>
    <property type="match status" value="1"/>
</dbReference>
<dbReference type="PANTHER" id="PTHR21321:SF1">
    <property type="entry name" value="EXOSOME COMPLEX COMPONENT RRP40"/>
    <property type="match status" value="1"/>
</dbReference>
<dbReference type="AlphaFoldDB" id="A0ABD3QPI7"/>
<proteinExistence type="predicted"/>
<accession>A0ABD3QPI7</accession>
<organism evidence="6 7">
    <name type="scientific">Cyclotella cryptica</name>
    <dbReference type="NCBI Taxonomy" id="29204"/>
    <lineage>
        <taxon>Eukaryota</taxon>
        <taxon>Sar</taxon>
        <taxon>Stramenopiles</taxon>
        <taxon>Ochrophyta</taxon>
        <taxon>Bacillariophyta</taxon>
        <taxon>Coscinodiscophyceae</taxon>
        <taxon>Thalassiosirophycidae</taxon>
        <taxon>Stephanodiscales</taxon>
        <taxon>Stephanodiscaceae</taxon>
        <taxon>Cyclotella</taxon>
    </lineage>
</organism>
<evidence type="ECO:0000256" key="3">
    <source>
        <dbReference type="ARBA" id="ARBA00022884"/>
    </source>
</evidence>
<dbReference type="GO" id="GO:0000178">
    <property type="term" value="C:exosome (RNase complex)"/>
    <property type="evidence" value="ECO:0007669"/>
    <property type="project" value="UniProtKB-KW"/>
</dbReference>
<dbReference type="InterPro" id="IPR036612">
    <property type="entry name" value="KH_dom_type_1_sf"/>
</dbReference>
<dbReference type="Proteomes" id="UP001516023">
    <property type="component" value="Unassembled WGS sequence"/>
</dbReference>
<dbReference type="InterPro" id="IPR049469">
    <property type="entry name" value="RRP40_KH-I"/>
</dbReference>
<feature type="compositionally biased region" description="Basic and acidic residues" evidence="4">
    <location>
        <begin position="63"/>
        <end position="80"/>
    </location>
</feature>
<keyword evidence="7" id="KW-1185">Reference proteome</keyword>
<dbReference type="Gene3D" id="2.40.50.140">
    <property type="entry name" value="Nucleic acid-binding proteins"/>
    <property type="match status" value="1"/>
</dbReference>
<evidence type="ECO:0000256" key="1">
    <source>
        <dbReference type="ARBA" id="ARBA00004123"/>
    </source>
</evidence>
<dbReference type="Pfam" id="PF15985">
    <property type="entry name" value="KH_6"/>
    <property type="match status" value="1"/>
</dbReference>
<evidence type="ECO:0000313" key="6">
    <source>
        <dbReference type="EMBL" id="KAL3802347.1"/>
    </source>
</evidence>
<dbReference type="FunFam" id="3.30.1370.10:FF:000038">
    <property type="entry name" value="exosome complex component RRP40"/>
    <property type="match status" value="1"/>
</dbReference>
<dbReference type="GO" id="GO:0005634">
    <property type="term" value="C:nucleus"/>
    <property type="evidence" value="ECO:0007669"/>
    <property type="project" value="UniProtKB-SubCell"/>
</dbReference>
<dbReference type="InterPro" id="IPR004088">
    <property type="entry name" value="KH_dom_type_1"/>
</dbReference>
<dbReference type="GO" id="GO:0003723">
    <property type="term" value="F:RNA binding"/>
    <property type="evidence" value="ECO:0007669"/>
    <property type="project" value="UniProtKB-KW"/>
</dbReference>
<comment type="subcellular location">
    <subcellularLocation>
        <location evidence="1">Nucleus</location>
    </subcellularLocation>
</comment>
<gene>
    <name evidence="6" type="ORF">HJC23_007172</name>
</gene>
<sequence length="367" mass="39540">MSTESLPPPSTGQQQPTEPPPSSFETPPLAVLPGDDLTRYILNNPPPSEKPCSARKSKKSRSNKAEEQEADTADKGDRLPPKLGTGLICTHSNPFESASSDDPTSSIRIQAIIAGRLLYRASSRTWFIASNPRRYHLSNSPSNASYVLAATGTSKLKSKNTWGVGDRVIGIIEDQKASADYYRVNIFGSHSALLHVLSFEGATKRNRPQLDPGCLIYCRVVKSFAGGRMDPEVSCKVGGGAGSSGITAFNEGDVEEDDGGASRKDWLTNEGTYGPLQGGTSFRVSLGLARELLNPKNVVLSALDQSGIPFEIAIGVNGMVWVNSPESEYTITVLNAIQNSEVMSAEQVRGMVKMMAKNVKKKIEEYS</sequence>
<dbReference type="SUPFAM" id="SSF54791">
    <property type="entry name" value="Eukaryotic type KH-domain (KH-domain type I)"/>
    <property type="match status" value="1"/>
</dbReference>
<dbReference type="PANTHER" id="PTHR21321">
    <property type="entry name" value="PNAS-3 RELATED"/>
    <property type="match status" value="1"/>
</dbReference>
<feature type="region of interest" description="Disordered" evidence="4">
    <location>
        <begin position="1"/>
        <end position="86"/>
    </location>
</feature>
<keyword evidence="2" id="KW-0271">Exosome</keyword>
<dbReference type="Gene3D" id="3.30.1370.10">
    <property type="entry name" value="K Homology domain, type 1"/>
    <property type="match status" value="1"/>
</dbReference>
<dbReference type="Pfam" id="PF21262">
    <property type="entry name" value="RRP40_S1"/>
    <property type="match status" value="1"/>
</dbReference>
<reference evidence="6 7" key="1">
    <citation type="journal article" date="2020" name="G3 (Bethesda)">
        <title>Improved Reference Genome for Cyclotella cryptica CCMP332, a Model for Cell Wall Morphogenesis, Salinity Adaptation, and Lipid Production in Diatoms (Bacillariophyta).</title>
        <authorList>
            <person name="Roberts W.R."/>
            <person name="Downey K.M."/>
            <person name="Ruck E.C."/>
            <person name="Traller J.C."/>
            <person name="Alverson A.J."/>
        </authorList>
    </citation>
    <scope>NUCLEOTIDE SEQUENCE [LARGE SCALE GENOMIC DNA]</scope>
    <source>
        <strain evidence="6 7">CCMP332</strain>
    </source>
</reference>
<dbReference type="EMBL" id="JABMIG020000020">
    <property type="protein sequence ID" value="KAL3802347.1"/>
    <property type="molecule type" value="Genomic_DNA"/>
</dbReference>
<name>A0ABD3QPI7_9STRA</name>
<comment type="caution">
    <text evidence="6">The sequence shown here is derived from an EMBL/GenBank/DDBJ whole genome shotgun (WGS) entry which is preliminary data.</text>
</comment>
<keyword evidence="3" id="KW-0694">RNA-binding</keyword>
<evidence type="ECO:0000256" key="4">
    <source>
        <dbReference type="SAM" id="MobiDB-lite"/>
    </source>
</evidence>
<evidence type="ECO:0000313" key="7">
    <source>
        <dbReference type="Proteomes" id="UP001516023"/>
    </source>
</evidence>
<evidence type="ECO:0000259" key="5">
    <source>
        <dbReference type="Pfam" id="PF15985"/>
    </source>
</evidence>
<evidence type="ECO:0000256" key="2">
    <source>
        <dbReference type="ARBA" id="ARBA00022835"/>
    </source>
</evidence>